<evidence type="ECO:0000313" key="2">
    <source>
        <dbReference type="Proteomes" id="UP001177000"/>
    </source>
</evidence>
<proteinExistence type="predicted"/>
<dbReference type="EMBL" id="OX458335">
    <property type="protein sequence ID" value="CAI8859881.1"/>
    <property type="molecule type" value="Genomic_DNA"/>
</dbReference>
<dbReference type="Proteomes" id="UP001177000">
    <property type="component" value="Chromosome"/>
</dbReference>
<organism evidence="1 2">
    <name type="scientific">Pseudomonas syringae pv. tomato</name>
    <dbReference type="NCBI Taxonomy" id="323"/>
    <lineage>
        <taxon>Bacteria</taxon>
        <taxon>Pseudomonadati</taxon>
        <taxon>Pseudomonadota</taxon>
        <taxon>Gammaproteobacteria</taxon>
        <taxon>Pseudomonadales</taxon>
        <taxon>Pseudomonadaceae</taxon>
        <taxon>Pseudomonas</taxon>
    </lineage>
</organism>
<evidence type="ECO:0000313" key="1">
    <source>
        <dbReference type="EMBL" id="CAI8859881.1"/>
    </source>
</evidence>
<accession>A0AAV1BJR2</accession>
<name>A0AAV1BJR2_PSEUB</name>
<protein>
    <submittedName>
        <fullName evidence="1">Uncharacterized protein</fullName>
    </submittedName>
</protein>
<dbReference type="AlphaFoldDB" id="A0AAV1BJR2"/>
<reference evidence="1" key="1">
    <citation type="submission" date="2023-03" db="EMBL/GenBank/DDBJ databases">
        <authorList>
            <person name="Pothier F. J."/>
        </authorList>
    </citation>
    <scope>NUCLEOTIDE SEQUENCE</scope>
    <source>
        <strain evidence="1">DAPP-PG 215</strain>
    </source>
</reference>
<gene>
    <name evidence="1" type="ORF">DAPPPG215_13540</name>
</gene>
<sequence length="94" mass="10198">MPIVTNASLLTELGRLKESIKQMPLDAPRERRSSYDKTVAAIYVLKRLGLLEVDEARRLHSTADTAIVVTATNIWPSAGAVITEASPEPLAPNS</sequence>